<dbReference type="EnsemblMetazoa" id="CapteT218726">
    <property type="protein sequence ID" value="CapteP218726"/>
    <property type="gene ID" value="CapteG218726"/>
</dbReference>
<feature type="region of interest" description="Disordered" evidence="3">
    <location>
        <begin position="407"/>
        <end position="459"/>
    </location>
</feature>
<dbReference type="PANTHER" id="PTHR12157:SF25">
    <property type="entry name" value="REGULATING SYNAPTIC MEMBRANE EXOCYTOSIS PROTEIN 3"/>
    <property type="match status" value="1"/>
</dbReference>
<evidence type="ECO:0000259" key="4">
    <source>
        <dbReference type="PROSITE" id="PS50004"/>
    </source>
</evidence>
<dbReference type="InterPro" id="IPR039032">
    <property type="entry name" value="Rim-like"/>
</dbReference>
<evidence type="ECO:0000256" key="3">
    <source>
        <dbReference type="SAM" id="MobiDB-lite"/>
    </source>
</evidence>
<dbReference type="GO" id="GO:0031267">
    <property type="term" value="F:small GTPase binding"/>
    <property type="evidence" value="ECO:0007669"/>
    <property type="project" value="InterPro"/>
</dbReference>
<reference evidence="5" key="3">
    <citation type="submission" date="2015-06" db="UniProtKB">
        <authorList>
            <consortium name="EnsemblMetazoa"/>
        </authorList>
    </citation>
    <scope>IDENTIFICATION</scope>
</reference>
<dbReference type="Gene3D" id="2.60.40.150">
    <property type="entry name" value="C2 domain"/>
    <property type="match status" value="2"/>
</dbReference>
<feature type="region of interest" description="Disordered" evidence="3">
    <location>
        <begin position="355"/>
        <end position="374"/>
    </location>
</feature>
<feature type="domain" description="C2" evidence="4">
    <location>
        <begin position="83"/>
        <end position="206"/>
    </location>
</feature>
<evidence type="ECO:0000313" key="6">
    <source>
        <dbReference type="Proteomes" id="UP000014760"/>
    </source>
</evidence>
<organism evidence="5 6">
    <name type="scientific">Capitella teleta</name>
    <name type="common">Polychaete worm</name>
    <dbReference type="NCBI Taxonomy" id="283909"/>
    <lineage>
        <taxon>Eukaryota</taxon>
        <taxon>Metazoa</taxon>
        <taxon>Spiralia</taxon>
        <taxon>Lophotrochozoa</taxon>
        <taxon>Annelida</taxon>
        <taxon>Polychaeta</taxon>
        <taxon>Sedentaria</taxon>
        <taxon>Scolecida</taxon>
        <taxon>Capitellidae</taxon>
        <taxon>Capitella</taxon>
    </lineage>
</organism>
<feature type="domain" description="C2" evidence="4">
    <location>
        <begin position="452"/>
        <end position="597"/>
    </location>
</feature>
<feature type="compositionally biased region" description="Polar residues" evidence="3">
    <location>
        <begin position="269"/>
        <end position="279"/>
    </location>
</feature>
<evidence type="ECO:0000256" key="1">
    <source>
        <dbReference type="ARBA" id="ARBA00023018"/>
    </source>
</evidence>
<keyword evidence="6" id="KW-1185">Reference proteome</keyword>
<name>X2ANQ1_CAPTE</name>
<dbReference type="Proteomes" id="UP000014760">
    <property type="component" value="Unassembled WGS sequence"/>
</dbReference>
<comment type="subcellular location">
    <subcellularLocation>
        <location evidence="2">Synapse</location>
    </subcellularLocation>
</comment>
<evidence type="ECO:0000256" key="2">
    <source>
        <dbReference type="ARBA" id="ARBA00034103"/>
    </source>
</evidence>
<reference evidence="6" key="1">
    <citation type="submission" date="2012-12" db="EMBL/GenBank/DDBJ databases">
        <authorList>
            <person name="Hellsten U."/>
            <person name="Grimwood J."/>
            <person name="Chapman J.A."/>
            <person name="Shapiro H."/>
            <person name="Aerts A."/>
            <person name="Otillar R.P."/>
            <person name="Terry A.Y."/>
            <person name="Boore J.L."/>
            <person name="Simakov O."/>
            <person name="Marletaz F."/>
            <person name="Cho S.-J."/>
            <person name="Edsinger-Gonzales E."/>
            <person name="Havlak P."/>
            <person name="Kuo D.-H."/>
            <person name="Larsson T."/>
            <person name="Lv J."/>
            <person name="Arendt D."/>
            <person name="Savage R."/>
            <person name="Osoegawa K."/>
            <person name="de Jong P."/>
            <person name="Lindberg D.R."/>
            <person name="Seaver E.C."/>
            <person name="Weisblat D.A."/>
            <person name="Putnam N.H."/>
            <person name="Grigoriev I.V."/>
            <person name="Rokhsar D.S."/>
        </authorList>
    </citation>
    <scope>NUCLEOTIDE SEQUENCE</scope>
    <source>
        <strain evidence="6">I ESC-2004</strain>
    </source>
</reference>
<dbReference type="PROSITE" id="PS50004">
    <property type="entry name" value="C2"/>
    <property type="match status" value="2"/>
</dbReference>
<dbReference type="GO" id="GO:0044325">
    <property type="term" value="F:transmembrane transporter binding"/>
    <property type="evidence" value="ECO:0007669"/>
    <property type="project" value="TreeGrafter"/>
</dbReference>
<dbReference type="PANTHER" id="PTHR12157">
    <property type="entry name" value="REGULATING SYNAPTIC MEMBRANE EXOCYTOSIS PROTEIN"/>
    <property type="match status" value="1"/>
</dbReference>
<sequence length="607" mass="67169">MAANNVALHGLHNSEDLQLSFSSILAASFDLDEEVCNQAAIKPCVSTLDCLCNKANAKRHKKSACLRNNDESNDKVYGDGREVSGRLQMKLWHDVRARTLAVSVLRAQDLMPRPGPEKDMPSAYCKLYWLKDNSMTQLLRTETVESNKNPEWGKSYTLHDIETERLKGTSVMAVLWDLYPSKQDVFVGEVLLDLATADLQESSLWYPLEKHDENCGRLPVPSPKGSELGVRERAHGEDSQMHWSSLPMIPATPAHDKMKELLGKRGSQGRHSFTKTVVGNGSPGSEDFVSSAPMLKMMPRKSPSSPEIEIQPVMCLSSPDVEDLRRKGRVGKLKLMKRRMSEIALKVGAILQDKRDPSQQSLTTKDISAPMPMCPRRHSLSYALDSADSDMNSPGPSHKLLPQRGFLRQSSQSSGMGISSTTASEDDDFESNQQRPAPEGDDVTSMLGPAQVPPKPSQEKLIQGDIKLGFIITKGQLEVDIMCAKGLTLNSAGQPPGMVNVRSKLKIWTIIIPDTYVKTCLVGNGKKFQRKKTKISRETTDPRYMQKIKYSACNVHGRYLQISIKEKTTGFEKNNCVGEVVVKLDSMDLSSNTSGCTRLYAVCIGNT</sequence>
<dbReference type="GO" id="GO:0042391">
    <property type="term" value="P:regulation of membrane potential"/>
    <property type="evidence" value="ECO:0007669"/>
    <property type="project" value="TreeGrafter"/>
</dbReference>
<dbReference type="SMART" id="SM00239">
    <property type="entry name" value="C2"/>
    <property type="match status" value="2"/>
</dbReference>
<dbReference type="HOGENOM" id="CLU_001061_0_0_1"/>
<dbReference type="GO" id="GO:0042734">
    <property type="term" value="C:presynaptic membrane"/>
    <property type="evidence" value="ECO:0007669"/>
    <property type="project" value="TreeGrafter"/>
</dbReference>
<feature type="compositionally biased region" description="Low complexity" evidence="3">
    <location>
        <begin position="409"/>
        <end position="420"/>
    </location>
</feature>
<proteinExistence type="predicted"/>
<dbReference type="GO" id="GO:0048791">
    <property type="term" value="P:calcium ion-regulated exocytosis of neurotransmitter"/>
    <property type="evidence" value="ECO:0007669"/>
    <property type="project" value="TreeGrafter"/>
</dbReference>
<dbReference type="InterPro" id="IPR035892">
    <property type="entry name" value="C2_domain_sf"/>
</dbReference>
<dbReference type="Pfam" id="PF00168">
    <property type="entry name" value="C2"/>
    <property type="match status" value="2"/>
</dbReference>
<protein>
    <recommendedName>
        <fullName evidence="4">C2 domain-containing protein</fullName>
    </recommendedName>
</protein>
<evidence type="ECO:0000313" key="5">
    <source>
        <dbReference type="EnsemblMetazoa" id="CapteP218726"/>
    </source>
</evidence>
<dbReference type="EMBL" id="AMQN01000400">
    <property type="status" value="NOT_ANNOTATED_CDS"/>
    <property type="molecule type" value="Genomic_DNA"/>
</dbReference>
<dbReference type="AlphaFoldDB" id="X2ANQ1"/>
<dbReference type="SUPFAM" id="SSF49562">
    <property type="entry name" value="C2 domain (Calcium/lipid-binding domain, CaLB)"/>
    <property type="match status" value="2"/>
</dbReference>
<reference evidence="6" key="2">
    <citation type="journal article" date="2013" name="Nature">
        <title>Insights into bilaterian evolution from three spiralian genomes.</title>
        <authorList>
            <person name="Simakov O."/>
            <person name="Marletaz F."/>
            <person name="Cho S.J."/>
            <person name="Edsinger-Gonzales E."/>
            <person name="Havlak P."/>
            <person name="Hellsten U."/>
            <person name="Kuo D.H."/>
            <person name="Larsson T."/>
            <person name="Lv J."/>
            <person name="Arendt D."/>
            <person name="Savage R."/>
            <person name="Osoegawa K."/>
            <person name="de Jong P."/>
            <person name="Grimwood J."/>
            <person name="Chapman J.A."/>
            <person name="Shapiro H."/>
            <person name="Aerts A."/>
            <person name="Otillar R.P."/>
            <person name="Terry A.Y."/>
            <person name="Boore J.L."/>
            <person name="Grigoriev I.V."/>
            <person name="Lindberg D.R."/>
            <person name="Seaver E.C."/>
            <person name="Weisblat D.A."/>
            <person name="Putnam N.H."/>
            <person name="Rokhsar D.S."/>
        </authorList>
    </citation>
    <scope>NUCLEOTIDE SEQUENCE</scope>
    <source>
        <strain evidence="6">I ESC-2004</strain>
    </source>
</reference>
<dbReference type="OMA" id="VICARGI"/>
<dbReference type="GO" id="GO:0048788">
    <property type="term" value="C:cytoskeleton of presynaptic active zone"/>
    <property type="evidence" value="ECO:0007669"/>
    <property type="project" value="TreeGrafter"/>
</dbReference>
<accession>X2ANQ1</accession>
<dbReference type="GO" id="GO:0048167">
    <property type="term" value="P:regulation of synaptic plasticity"/>
    <property type="evidence" value="ECO:0007669"/>
    <property type="project" value="TreeGrafter"/>
</dbReference>
<dbReference type="OrthoDB" id="10059918at2759"/>
<dbReference type="GO" id="GO:0050806">
    <property type="term" value="P:positive regulation of synaptic transmission"/>
    <property type="evidence" value="ECO:0007669"/>
    <property type="project" value="TreeGrafter"/>
</dbReference>
<keyword evidence="1" id="KW-0770">Synapse</keyword>
<dbReference type="InterPro" id="IPR000008">
    <property type="entry name" value="C2_dom"/>
</dbReference>
<feature type="region of interest" description="Disordered" evidence="3">
    <location>
        <begin position="265"/>
        <end position="286"/>
    </location>
</feature>